<dbReference type="InterPro" id="IPR013154">
    <property type="entry name" value="ADH-like_N"/>
</dbReference>
<dbReference type="SUPFAM" id="SSF51735">
    <property type="entry name" value="NAD(P)-binding Rossmann-fold domains"/>
    <property type="match status" value="1"/>
</dbReference>
<dbReference type="Pfam" id="PF08240">
    <property type="entry name" value="ADH_N"/>
    <property type="match status" value="1"/>
</dbReference>
<sequence>MNAIQVFEFGGPEVLVHCTDVPVPQPNDNQVLIRVKAAGVNPIDTAIRQGKMYVKELPYIPGKDAAGIIEKVGRNVQSFKEGDHVYTARSMTDSTYAQFMVAEEKSCWHLPTNYSMADGAAIGIPYFTAYRVLFHKLGAKAGQTILIHGASGAVGIAAIQLAKAHGLTIFGTAGSEKGLELIKNLGVSQTFNHRQEGYVDEIKTAASKLENGIELIFEMLANVNLQTDIELIAHKGKIGIIGCRDFTQIDPRLMILKEIIIMGITGRKSTDAEISEAAEVIDKGIKDGWLKPVIYKTFPLALASEAHREIIETTSAQGKIVLTVE</sequence>
<dbReference type="GO" id="GO:0003960">
    <property type="term" value="F:quinone reductase (NADPH) activity"/>
    <property type="evidence" value="ECO:0007669"/>
    <property type="project" value="TreeGrafter"/>
</dbReference>
<dbReference type="InterPro" id="IPR011032">
    <property type="entry name" value="GroES-like_sf"/>
</dbReference>
<dbReference type="Proteomes" id="UP000887566">
    <property type="component" value="Unplaced"/>
</dbReference>
<dbReference type="Gene3D" id="3.40.50.720">
    <property type="entry name" value="NAD(P)-binding Rossmann-like Domain"/>
    <property type="match status" value="1"/>
</dbReference>
<name>A0A914WHJ2_9BILA</name>
<dbReference type="PANTHER" id="PTHR44154">
    <property type="entry name" value="QUINONE OXIDOREDUCTASE"/>
    <property type="match status" value="1"/>
</dbReference>
<dbReference type="PANTHER" id="PTHR44154:SF1">
    <property type="entry name" value="QUINONE OXIDOREDUCTASE"/>
    <property type="match status" value="1"/>
</dbReference>
<dbReference type="AlphaFoldDB" id="A0A914WHJ2"/>
<dbReference type="InterPro" id="IPR051603">
    <property type="entry name" value="Zinc-ADH_QOR/CCCR"/>
</dbReference>
<dbReference type="WBParaSite" id="PSAMB.scaffold392size70469.g5354.t1">
    <property type="protein sequence ID" value="PSAMB.scaffold392size70469.g5354.t1"/>
    <property type="gene ID" value="PSAMB.scaffold392size70469.g5354"/>
</dbReference>
<evidence type="ECO:0000313" key="4">
    <source>
        <dbReference type="WBParaSite" id="PSAMB.scaffold392size70469.g5354.t1"/>
    </source>
</evidence>
<dbReference type="CDD" id="cd08253">
    <property type="entry name" value="zeta_crystallin"/>
    <property type="match status" value="1"/>
</dbReference>
<dbReference type="SMART" id="SM00829">
    <property type="entry name" value="PKS_ER"/>
    <property type="match status" value="1"/>
</dbReference>
<dbReference type="GO" id="GO:0003730">
    <property type="term" value="F:mRNA 3'-UTR binding"/>
    <property type="evidence" value="ECO:0007669"/>
    <property type="project" value="TreeGrafter"/>
</dbReference>
<keyword evidence="3" id="KW-1185">Reference proteome</keyword>
<protein>
    <submittedName>
        <fullName evidence="4">Enoyl reductase (ER) domain-containing protein</fullName>
    </submittedName>
</protein>
<feature type="domain" description="Enoyl reductase (ER)" evidence="2">
    <location>
        <begin position="10"/>
        <end position="322"/>
    </location>
</feature>
<dbReference type="FunFam" id="3.40.50.720:FF:000244">
    <property type="entry name" value="quinone oxidoreductase"/>
    <property type="match status" value="1"/>
</dbReference>
<dbReference type="InterPro" id="IPR013149">
    <property type="entry name" value="ADH-like_C"/>
</dbReference>
<evidence type="ECO:0000259" key="2">
    <source>
        <dbReference type="SMART" id="SM00829"/>
    </source>
</evidence>
<reference evidence="4" key="1">
    <citation type="submission" date="2022-11" db="UniProtKB">
        <authorList>
            <consortium name="WormBaseParasite"/>
        </authorList>
    </citation>
    <scope>IDENTIFICATION</scope>
</reference>
<organism evidence="3 4">
    <name type="scientific">Plectus sambesii</name>
    <dbReference type="NCBI Taxonomy" id="2011161"/>
    <lineage>
        <taxon>Eukaryota</taxon>
        <taxon>Metazoa</taxon>
        <taxon>Ecdysozoa</taxon>
        <taxon>Nematoda</taxon>
        <taxon>Chromadorea</taxon>
        <taxon>Plectida</taxon>
        <taxon>Plectina</taxon>
        <taxon>Plectoidea</taxon>
        <taxon>Plectidae</taxon>
        <taxon>Plectus</taxon>
    </lineage>
</organism>
<dbReference type="Pfam" id="PF00107">
    <property type="entry name" value="ADH_zinc_N"/>
    <property type="match status" value="1"/>
</dbReference>
<accession>A0A914WHJ2</accession>
<keyword evidence="1" id="KW-0521">NADP</keyword>
<dbReference type="SUPFAM" id="SSF50129">
    <property type="entry name" value="GroES-like"/>
    <property type="match status" value="1"/>
</dbReference>
<dbReference type="GO" id="GO:0005829">
    <property type="term" value="C:cytosol"/>
    <property type="evidence" value="ECO:0007669"/>
    <property type="project" value="TreeGrafter"/>
</dbReference>
<dbReference type="InterPro" id="IPR036291">
    <property type="entry name" value="NAD(P)-bd_dom_sf"/>
</dbReference>
<proteinExistence type="predicted"/>
<dbReference type="Gene3D" id="3.90.180.10">
    <property type="entry name" value="Medium-chain alcohol dehydrogenases, catalytic domain"/>
    <property type="match status" value="1"/>
</dbReference>
<dbReference type="GO" id="GO:0070402">
    <property type="term" value="F:NADPH binding"/>
    <property type="evidence" value="ECO:0007669"/>
    <property type="project" value="TreeGrafter"/>
</dbReference>
<evidence type="ECO:0000313" key="3">
    <source>
        <dbReference type="Proteomes" id="UP000887566"/>
    </source>
</evidence>
<evidence type="ECO:0000256" key="1">
    <source>
        <dbReference type="ARBA" id="ARBA00022857"/>
    </source>
</evidence>
<dbReference type="InterPro" id="IPR020843">
    <property type="entry name" value="ER"/>
</dbReference>